<accession>A0ABD5PDP7</accession>
<feature type="compositionally biased region" description="Acidic residues" evidence="1">
    <location>
        <begin position="1"/>
        <end position="26"/>
    </location>
</feature>
<evidence type="ECO:0000313" key="3">
    <source>
        <dbReference type="Proteomes" id="UP001595921"/>
    </source>
</evidence>
<name>A0ABD5PDP7_9EURY</name>
<dbReference type="AlphaFoldDB" id="A0ABD5PDP7"/>
<dbReference type="EMBL" id="JBHSDS010000006">
    <property type="protein sequence ID" value="MFC4358609.1"/>
    <property type="molecule type" value="Genomic_DNA"/>
</dbReference>
<organism evidence="2 3">
    <name type="scientific">Halobium salinum</name>
    <dbReference type="NCBI Taxonomy" id="1364940"/>
    <lineage>
        <taxon>Archaea</taxon>
        <taxon>Methanobacteriati</taxon>
        <taxon>Methanobacteriota</taxon>
        <taxon>Stenosarchaea group</taxon>
        <taxon>Halobacteria</taxon>
        <taxon>Halobacteriales</taxon>
        <taxon>Haloferacaceae</taxon>
        <taxon>Halobium</taxon>
    </lineage>
</organism>
<dbReference type="RefSeq" id="WP_267623609.1">
    <property type="nucleotide sequence ID" value="NZ_JAODIW010000008.1"/>
</dbReference>
<dbReference type="Proteomes" id="UP001595921">
    <property type="component" value="Unassembled WGS sequence"/>
</dbReference>
<evidence type="ECO:0000313" key="2">
    <source>
        <dbReference type="EMBL" id="MFC4358609.1"/>
    </source>
</evidence>
<feature type="region of interest" description="Disordered" evidence="1">
    <location>
        <begin position="1"/>
        <end position="33"/>
    </location>
</feature>
<proteinExistence type="predicted"/>
<reference evidence="2 3" key="1">
    <citation type="journal article" date="2019" name="Int. J. Syst. Evol. Microbiol.">
        <title>The Global Catalogue of Microorganisms (GCM) 10K type strain sequencing project: providing services to taxonomists for standard genome sequencing and annotation.</title>
        <authorList>
            <consortium name="The Broad Institute Genomics Platform"/>
            <consortium name="The Broad Institute Genome Sequencing Center for Infectious Disease"/>
            <person name="Wu L."/>
            <person name="Ma J."/>
        </authorList>
    </citation>
    <scope>NUCLEOTIDE SEQUENCE [LARGE SCALE GENOMIC DNA]</scope>
    <source>
        <strain evidence="2 3">CGMCC 1.12553</strain>
    </source>
</reference>
<protein>
    <submittedName>
        <fullName evidence="2">Uncharacterized protein</fullName>
    </submittedName>
</protein>
<keyword evidence="3" id="KW-1185">Reference proteome</keyword>
<gene>
    <name evidence="2" type="ORF">ACFO0N_11725</name>
</gene>
<comment type="caution">
    <text evidence="2">The sequence shown here is derived from an EMBL/GenBank/DDBJ whole genome shotgun (WGS) entry which is preliminary data.</text>
</comment>
<evidence type="ECO:0000256" key="1">
    <source>
        <dbReference type="SAM" id="MobiDB-lite"/>
    </source>
</evidence>
<sequence>MTDSDEPDGPDPDVPDPIDVPDEEGADAPNGPLYVEYVADSGRHVMLFDRRPTARGFGRP</sequence>